<organism evidence="1 2">
    <name type="scientific">Pangasianodon gigas</name>
    <name type="common">Mekong giant catfish</name>
    <name type="synonym">Pangasius gigas</name>
    <dbReference type="NCBI Taxonomy" id="30993"/>
    <lineage>
        <taxon>Eukaryota</taxon>
        <taxon>Metazoa</taxon>
        <taxon>Chordata</taxon>
        <taxon>Craniata</taxon>
        <taxon>Vertebrata</taxon>
        <taxon>Euteleostomi</taxon>
        <taxon>Actinopterygii</taxon>
        <taxon>Neopterygii</taxon>
        <taxon>Teleostei</taxon>
        <taxon>Ostariophysi</taxon>
        <taxon>Siluriformes</taxon>
        <taxon>Pangasiidae</taxon>
        <taxon>Pangasianodon</taxon>
    </lineage>
</organism>
<keyword evidence="2" id="KW-1185">Reference proteome</keyword>
<protein>
    <submittedName>
        <fullName evidence="1">Uncharacterized protein</fullName>
    </submittedName>
</protein>
<gene>
    <name evidence="1" type="ORF">PGIGA_G00233390</name>
</gene>
<dbReference type="Proteomes" id="UP000829447">
    <property type="component" value="Linkage Group LG7"/>
</dbReference>
<sequence length="67" mass="7810">MGLLKTPTSVLWDDSVNHGANQKRQQAEQSWALFGYYDFPTLKLLLNWSRLNLVPIITTCIINIWIY</sequence>
<dbReference type="EMBL" id="CM040460">
    <property type="protein sequence ID" value="MCI4379872.1"/>
    <property type="molecule type" value="Genomic_DNA"/>
</dbReference>
<accession>A0ACC5WLW6</accession>
<name>A0ACC5WLW6_PANGG</name>
<comment type="caution">
    <text evidence="1">The sequence shown here is derived from an EMBL/GenBank/DDBJ whole genome shotgun (WGS) entry which is preliminary data.</text>
</comment>
<evidence type="ECO:0000313" key="1">
    <source>
        <dbReference type="EMBL" id="MCI4379872.1"/>
    </source>
</evidence>
<reference evidence="1 2" key="1">
    <citation type="journal article" date="2022" name="bioRxiv">
        <title>An ancient truncated duplication of the anti-Mullerian hormone receptor type 2 gene is a potential conserved master sex determinant in the Pangasiidae catfish family.</title>
        <authorList>
            <person name="Wen M."/>
            <person name="Pan Q."/>
            <person name="Jouanno E."/>
            <person name="Montfort J."/>
            <person name="Zahm M."/>
            <person name="Cabau C."/>
            <person name="Klopp C."/>
            <person name="Iampietro C."/>
            <person name="Roques C."/>
            <person name="Bouchez O."/>
            <person name="Castinel A."/>
            <person name="Donnadieu C."/>
            <person name="Parrinello H."/>
            <person name="Poncet C."/>
            <person name="Belmonte E."/>
            <person name="Gautier V."/>
            <person name="Avarre J.-C."/>
            <person name="Dugue R."/>
            <person name="Gustiano R."/>
            <person name="Ha T.T.T."/>
            <person name="Campet M."/>
            <person name="Sriphairoj K."/>
            <person name="Ribolli J."/>
            <person name="de Almeida F.L."/>
            <person name="Desvignes T."/>
            <person name="Postlethwait J.H."/>
            <person name="Bucao C.F."/>
            <person name="Robinson-Rechavi M."/>
            <person name="Bobe J."/>
            <person name="Herpin A."/>
            <person name="Guiguen Y."/>
        </authorList>
    </citation>
    <scope>NUCLEOTIDE SEQUENCE [LARGE SCALE GENOMIC DNA]</scope>
    <source>
        <strain evidence="1">YG-Dec2019</strain>
    </source>
</reference>
<evidence type="ECO:0000313" key="2">
    <source>
        <dbReference type="Proteomes" id="UP000829447"/>
    </source>
</evidence>
<proteinExistence type="predicted"/>